<reference evidence="1" key="1">
    <citation type="submission" date="2019-11" db="EMBL/GenBank/DDBJ databases">
        <title>Genomic insights into an expanded diversity of filamentous marine cyanobacteria reveals the extraordinary biosynthetic potential of Moorea and Okeania.</title>
        <authorList>
            <person name="Ferreira Leao T."/>
            <person name="Wang M."/>
            <person name="Moss N."/>
            <person name="Da Silva R."/>
            <person name="Sanders J."/>
            <person name="Nurk S."/>
            <person name="Gurevich A."/>
            <person name="Humphrey G."/>
            <person name="Reher R."/>
            <person name="Zhu Q."/>
            <person name="Belda-Ferre P."/>
            <person name="Glukhov E."/>
            <person name="Rex R."/>
            <person name="Dorrestein P.C."/>
            <person name="Knight R."/>
            <person name="Pevzner P."/>
            <person name="Gerwick W.H."/>
            <person name="Gerwick L."/>
        </authorList>
    </citation>
    <scope>NUCLEOTIDE SEQUENCE</scope>
    <source>
        <strain evidence="1">SIO1C4</strain>
    </source>
</reference>
<comment type="caution">
    <text evidence="1">The sequence shown here is derived from an EMBL/GenBank/DDBJ whole genome shotgun (WGS) entry which is preliminary data.</text>
</comment>
<sequence>LSSYSTQSQGKGNAGDLTITTQRLLVVNGGFISTSAFREGAAGDLTINTKELLITDGAGVSAQSQGTAPAGDITLNIGELLSATDGDITTNASQSAGGAINITAQNIQLFGDSDIRTNVFNGSDNGGDINITADSVIAFDDSDILAFARDGAGGDITFNTVAFFGENYRPAPEGTDPETLDGNNRVDINASGGIDGVITLPDVSFIQNSITDLPDELVNPDSLIAGSCIIPTNEPQGSLYITGAGGLPTRPGDISVAPYPTGIVKPIGNSGDSPNSVSRTNRRWQKGDPIIEPTGVYQLPDGRLVMGRECPR</sequence>
<organism evidence="1">
    <name type="scientific">Symploca sp. SIO1C4</name>
    <dbReference type="NCBI Taxonomy" id="2607765"/>
    <lineage>
        <taxon>Bacteria</taxon>
        <taxon>Bacillati</taxon>
        <taxon>Cyanobacteriota</taxon>
        <taxon>Cyanophyceae</taxon>
        <taxon>Coleofasciculales</taxon>
        <taxon>Coleofasciculaceae</taxon>
        <taxon>Symploca</taxon>
    </lineage>
</organism>
<dbReference type="AlphaFoldDB" id="A0A6B3ND99"/>
<feature type="non-terminal residue" evidence="1">
    <location>
        <position position="1"/>
    </location>
</feature>
<dbReference type="Gene3D" id="2.160.20.10">
    <property type="entry name" value="Single-stranded right-handed beta-helix, Pectin lyase-like"/>
    <property type="match status" value="1"/>
</dbReference>
<dbReference type="InterPro" id="IPR012334">
    <property type="entry name" value="Pectin_lyas_fold"/>
</dbReference>
<evidence type="ECO:0000313" key="1">
    <source>
        <dbReference type="EMBL" id="NER29570.1"/>
    </source>
</evidence>
<protein>
    <submittedName>
        <fullName evidence="1">S-layer family protein</fullName>
    </submittedName>
</protein>
<dbReference type="InterPro" id="IPR011050">
    <property type="entry name" value="Pectin_lyase_fold/virulence"/>
</dbReference>
<accession>A0A6B3ND99</accession>
<dbReference type="SUPFAM" id="SSF51126">
    <property type="entry name" value="Pectin lyase-like"/>
    <property type="match status" value="1"/>
</dbReference>
<name>A0A6B3ND99_9CYAN</name>
<proteinExistence type="predicted"/>
<dbReference type="EMBL" id="JAAHFQ010000390">
    <property type="protein sequence ID" value="NER29570.1"/>
    <property type="molecule type" value="Genomic_DNA"/>
</dbReference>
<gene>
    <name evidence="1" type="ORF">F6J89_18585</name>
</gene>